<evidence type="ECO:0000256" key="2">
    <source>
        <dbReference type="ARBA" id="ARBA00022723"/>
    </source>
</evidence>
<keyword evidence="6 12" id="KW-0238">DNA-binding</keyword>
<evidence type="ECO:0000256" key="5">
    <source>
        <dbReference type="ARBA" id="ARBA00023015"/>
    </source>
</evidence>
<evidence type="ECO:0000256" key="1">
    <source>
        <dbReference type="ARBA" id="ARBA00004123"/>
    </source>
</evidence>
<keyword evidence="9" id="KW-0539">Nucleus</keyword>
<sequence>MEQHIDQERDHKNPPRHNQESPMKLPLAPLVSTPPERLRDAVFSTRRGTSIFSPKKTLDQLLCEENPIQDPDPTTMKAGGAPSSRTPSQLPLVLWVSPHSASSTLNSAASMTYGECLKNHAASTGGHAVDGCREFMPSGEDGTEDSLECAACHCHRNFHRKDIGGEPEPSHFLAVPPQQQLHLATTVTSTPPKMVDFSGNSGGGVAAESSTEYLDMFLSSSGLHALMRAPSSGSKKRFRTKFNRKQKDMMFEFATRLDWRIQNEDDEQVHKFCNEVGVKRQVFKVWMHNNKKRQN</sequence>
<dbReference type="InterPro" id="IPR006456">
    <property type="entry name" value="ZF_HD_homeobox_Cys/His_dimer"/>
</dbReference>
<evidence type="ECO:0000256" key="9">
    <source>
        <dbReference type="ARBA" id="ARBA00023242"/>
    </source>
</evidence>
<keyword evidence="8" id="KW-0804">Transcription</keyword>
<keyword evidence="4" id="KW-0862">Zinc</keyword>
<dbReference type="GO" id="GO:0003700">
    <property type="term" value="F:DNA-binding transcription factor activity"/>
    <property type="evidence" value="ECO:0007669"/>
    <property type="project" value="TreeGrafter"/>
</dbReference>
<dbReference type="GO" id="GO:0000976">
    <property type="term" value="F:transcription cis-regulatory region binding"/>
    <property type="evidence" value="ECO:0007669"/>
    <property type="project" value="TreeGrafter"/>
</dbReference>
<dbReference type="GO" id="GO:0005634">
    <property type="term" value="C:nucleus"/>
    <property type="evidence" value="ECO:0007669"/>
    <property type="project" value="UniProtKB-SubCell"/>
</dbReference>
<dbReference type="Proteomes" id="UP000250235">
    <property type="component" value="Unassembled WGS sequence"/>
</dbReference>
<keyword evidence="2" id="KW-0479">Metal-binding</keyword>
<gene>
    <name evidence="12" type="ORF">F511_08453</name>
</gene>
<name>A0A2Z7ACE8_9LAMI</name>
<feature type="domain" description="ZF-HD dimerization-type" evidence="11">
    <location>
        <begin position="113"/>
        <end position="162"/>
    </location>
</feature>
<reference evidence="12 13" key="1">
    <citation type="journal article" date="2015" name="Proc. Natl. Acad. Sci. U.S.A.">
        <title>The resurrection genome of Boea hygrometrica: A blueprint for survival of dehydration.</title>
        <authorList>
            <person name="Xiao L."/>
            <person name="Yang G."/>
            <person name="Zhang L."/>
            <person name="Yang X."/>
            <person name="Zhao S."/>
            <person name="Ji Z."/>
            <person name="Zhou Q."/>
            <person name="Hu M."/>
            <person name="Wang Y."/>
            <person name="Chen M."/>
            <person name="Xu Y."/>
            <person name="Jin H."/>
            <person name="Xiao X."/>
            <person name="Hu G."/>
            <person name="Bao F."/>
            <person name="Hu Y."/>
            <person name="Wan P."/>
            <person name="Li L."/>
            <person name="Deng X."/>
            <person name="Kuang T."/>
            <person name="Xiang C."/>
            <person name="Zhu J.K."/>
            <person name="Oliver M.J."/>
            <person name="He Y."/>
        </authorList>
    </citation>
    <scope>NUCLEOTIDE SEQUENCE [LARGE SCALE GENOMIC DNA]</scope>
    <source>
        <strain evidence="13">cv. XS01</strain>
    </source>
</reference>
<evidence type="ECO:0000256" key="10">
    <source>
        <dbReference type="SAM" id="MobiDB-lite"/>
    </source>
</evidence>
<dbReference type="Pfam" id="PF04770">
    <property type="entry name" value="ZF-HD_dimer"/>
    <property type="match status" value="1"/>
</dbReference>
<dbReference type="Gene3D" id="1.10.10.60">
    <property type="entry name" value="Homeodomain-like"/>
    <property type="match status" value="1"/>
</dbReference>
<evidence type="ECO:0000256" key="4">
    <source>
        <dbReference type="ARBA" id="ARBA00022833"/>
    </source>
</evidence>
<dbReference type="GO" id="GO:0008270">
    <property type="term" value="F:zinc ion binding"/>
    <property type="evidence" value="ECO:0007669"/>
    <property type="project" value="UniProtKB-KW"/>
</dbReference>
<evidence type="ECO:0000256" key="6">
    <source>
        <dbReference type="ARBA" id="ARBA00023125"/>
    </source>
</evidence>
<dbReference type="InterPro" id="IPR006455">
    <property type="entry name" value="Homeodomain_ZF_HD"/>
</dbReference>
<dbReference type="InterPro" id="IPR009057">
    <property type="entry name" value="Homeodomain-like_sf"/>
</dbReference>
<keyword evidence="13" id="KW-1185">Reference proteome</keyword>
<dbReference type="PROSITE" id="PS51523">
    <property type="entry name" value="ZF_HD_DIMER"/>
    <property type="match status" value="1"/>
</dbReference>
<dbReference type="NCBIfam" id="TIGR01566">
    <property type="entry name" value="ZF_HD_prot_N"/>
    <property type="match status" value="1"/>
</dbReference>
<dbReference type="NCBIfam" id="TIGR01565">
    <property type="entry name" value="homeo_ZF_HD"/>
    <property type="match status" value="1"/>
</dbReference>
<dbReference type="FunFam" id="1.10.10.60:FF:000257">
    <property type="entry name" value="Zinc-finger homeodomain protein 2"/>
    <property type="match status" value="1"/>
</dbReference>
<evidence type="ECO:0000256" key="7">
    <source>
        <dbReference type="ARBA" id="ARBA00023155"/>
    </source>
</evidence>
<feature type="compositionally biased region" description="Basic and acidic residues" evidence="10">
    <location>
        <begin position="1"/>
        <end position="19"/>
    </location>
</feature>
<keyword evidence="5" id="KW-0805">Transcription regulation</keyword>
<dbReference type="OrthoDB" id="1910053at2759"/>
<evidence type="ECO:0000256" key="3">
    <source>
        <dbReference type="ARBA" id="ARBA00022771"/>
    </source>
</evidence>
<evidence type="ECO:0000259" key="11">
    <source>
        <dbReference type="PROSITE" id="PS51523"/>
    </source>
</evidence>
<dbReference type="PANTHER" id="PTHR31948">
    <property type="entry name" value="ZINC-FINGER HOMEODOMAIN PROTEIN 2"/>
    <property type="match status" value="1"/>
</dbReference>
<feature type="region of interest" description="Disordered" evidence="10">
    <location>
        <begin position="65"/>
        <end position="86"/>
    </location>
</feature>
<dbReference type="AlphaFoldDB" id="A0A2Z7ACE8"/>
<dbReference type="EMBL" id="KV017149">
    <property type="protein sequence ID" value="KZV19025.1"/>
    <property type="molecule type" value="Genomic_DNA"/>
</dbReference>
<evidence type="ECO:0000313" key="13">
    <source>
        <dbReference type="Proteomes" id="UP000250235"/>
    </source>
</evidence>
<comment type="subcellular location">
    <subcellularLocation>
        <location evidence="1">Nucleus</location>
    </subcellularLocation>
</comment>
<protein>
    <submittedName>
        <fullName evidence="12">ZF-HD homeobox protein-like</fullName>
    </submittedName>
</protein>
<keyword evidence="7 12" id="KW-0371">Homeobox</keyword>
<dbReference type="PANTHER" id="PTHR31948:SF119">
    <property type="entry name" value="ZINC-FINGER HOMEODOMAIN PROTEIN 6-LIKE"/>
    <property type="match status" value="1"/>
</dbReference>
<proteinExistence type="predicted"/>
<feature type="region of interest" description="Disordered" evidence="10">
    <location>
        <begin position="1"/>
        <end position="33"/>
    </location>
</feature>
<dbReference type="SUPFAM" id="SSF46689">
    <property type="entry name" value="Homeodomain-like"/>
    <property type="match status" value="1"/>
</dbReference>
<accession>A0A2Z7ACE8</accession>
<keyword evidence="3" id="KW-0863">Zinc-finger</keyword>
<evidence type="ECO:0000313" key="12">
    <source>
        <dbReference type="EMBL" id="KZV19025.1"/>
    </source>
</evidence>
<evidence type="ECO:0000256" key="8">
    <source>
        <dbReference type="ARBA" id="ARBA00023163"/>
    </source>
</evidence>
<dbReference type="GO" id="GO:0050793">
    <property type="term" value="P:regulation of developmental process"/>
    <property type="evidence" value="ECO:0007669"/>
    <property type="project" value="TreeGrafter"/>
</dbReference>
<organism evidence="12 13">
    <name type="scientific">Dorcoceras hygrometricum</name>
    <dbReference type="NCBI Taxonomy" id="472368"/>
    <lineage>
        <taxon>Eukaryota</taxon>
        <taxon>Viridiplantae</taxon>
        <taxon>Streptophyta</taxon>
        <taxon>Embryophyta</taxon>
        <taxon>Tracheophyta</taxon>
        <taxon>Spermatophyta</taxon>
        <taxon>Magnoliopsida</taxon>
        <taxon>eudicotyledons</taxon>
        <taxon>Gunneridae</taxon>
        <taxon>Pentapetalae</taxon>
        <taxon>asterids</taxon>
        <taxon>lamiids</taxon>
        <taxon>Lamiales</taxon>
        <taxon>Gesneriaceae</taxon>
        <taxon>Didymocarpoideae</taxon>
        <taxon>Trichosporeae</taxon>
        <taxon>Loxocarpinae</taxon>
        <taxon>Dorcoceras</taxon>
    </lineage>
</organism>